<comment type="subcellular location">
    <subcellularLocation>
        <location evidence="1">Cell membrane</location>
        <topology evidence="1">Multi-pass membrane protein</topology>
    </subcellularLocation>
</comment>
<name>A0A0R2BFQ2_9LACO</name>
<evidence type="ECO:0000256" key="7">
    <source>
        <dbReference type="ARBA" id="ARBA00023136"/>
    </source>
</evidence>
<feature type="transmembrane region" description="Helical" evidence="8">
    <location>
        <begin position="325"/>
        <end position="352"/>
    </location>
</feature>
<dbReference type="PANTHER" id="PTHR21716">
    <property type="entry name" value="TRANSMEMBRANE PROTEIN"/>
    <property type="match status" value="1"/>
</dbReference>
<dbReference type="EMBL" id="AYYN01000095">
    <property type="protein sequence ID" value="KRM74451.1"/>
    <property type="molecule type" value="Genomic_DNA"/>
</dbReference>
<dbReference type="PATRIC" id="fig|1423772.3.peg.398"/>
<evidence type="ECO:0000256" key="8">
    <source>
        <dbReference type="SAM" id="Phobius"/>
    </source>
</evidence>
<feature type="transmembrane region" description="Helical" evidence="8">
    <location>
        <begin position="39"/>
        <end position="58"/>
    </location>
</feature>
<evidence type="ECO:0000256" key="5">
    <source>
        <dbReference type="ARBA" id="ARBA00022692"/>
    </source>
</evidence>
<dbReference type="AlphaFoldDB" id="A0A0R2BFQ2"/>
<keyword evidence="7 8" id="KW-0472">Membrane</keyword>
<organism evidence="9 10">
    <name type="scientific">Ligilactobacillus murinus DSM 20452 = NBRC 14221</name>
    <dbReference type="NCBI Taxonomy" id="1423772"/>
    <lineage>
        <taxon>Bacteria</taxon>
        <taxon>Bacillati</taxon>
        <taxon>Bacillota</taxon>
        <taxon>Bacilli</taxon>
        <taxon>Lactobacillales</taxon>
        <taxon>Lactobacillaceae</taxon>
        <taxon>Ligilactobacillus</taxon>
    </lineage>
</organism>
<dbReference type="GO" id="GO:0055085">
    <property type="term" value="P:transmembrane transport"/>
    <property type="evidence" value="ECO:0007669"/>
    <property type="project" value="TreeGrafter"/>
</dbReference>
<evidence type="ECO:0000256" key="1">
    <source>
        <dbReference type="ARBA" id="ARBA00004651"/>
    </source>
</evidence>
<dbReference type="Pfam" id="PF01594">
    <property type="entry name" value="AI-2E_transport"/>
    <property type="match status" value="1"/>
</dbReference>
<comment type="caution">
    <text evidence="9">The sequence shown here is derived from an EMBL/GenBank/DDBJ whole genome shotgun (WGS) entry which is preliminary data.</text>
</comment>
<protein>
    <recommendedName>
        <fullName evidence="11">Permease</fullName>
    </recommendedName>
</protein>
<keyword evidence="5 8" id="KW-0812">Transmembrane</keyword>
<evidence type="ECO:0008006" key="11">
    <source>
        <dbReference type="Google" id="ProtNLM"/>
    </source>
</evidence>
<evidence type="ECO:0000256" key="6">
    <source>
        <dbReference type="ARBA" id="ARBA00022989"/>
    </source>
</evidence>
<sequence length="374" mass="41259">MFNKKRRYRLMYWSLELLLVALLIFVCTQIGFIFQPIGIFISTIFAPVLIAGFLFYALNPLVNLLTKVQYKRFKIGRTLAVTLVFLLFFALIGLAVAYLVPKLTTQVEQLVARTPKYLSELQAYLTELARNSKRPDWADKIDMTEYINNIKGSVNGILKNFMGSLTSSLGSMIGAVTSITMTIVTVPFVLFYMLKDGPKLLPNIKRMLPDKQADVIGDLLVKMSDTIAKYISGQVIECLFVGTFSAIGYGLVGIPYALLIGMFAGITNIIPYLGPYIGLVPAIFIALSMSFKEVILVIVVCVVVQQIDGNLVYPNVIGKSLDIHPLTIIMILLAAGNIAGLLGMILAIPLYAVSKVVVTYVYDIIKLQNSDTDA</sequence>
<evidence type="ECO:0000256" key="2">
    <source>
        <dbReference type="ARBA" id="ARBA00009773"/>
    </source>
</evidence>
<dbReference type="PANTHER" id="PTHR21716:SF53">
    <property type="entry name" value="PERMEASE PERM-RELATED"/>
    <property type="match status" value="1"/>
</dbReference>
<keyword evidence="6 8" id="KW-1133">Transmembrane helix</keyword>
<reference evidence="9 10" key="1">
    <citation type="journal article" date="2015" name="Genome Announc.">
        <title>Expanding the biotechnology potential of lactobacilli through comparative genomics of 213 strains and associated genera.</title>
        <authorList>
            <person name="Sun Z."/>
            <person name="Harris H.M."/>
            <person name="McCann A."/>
            <person name="Guo C."/>
            <person name="Argimon S."/>
            <person name="Zhang W."/>
            <person name="Yang X."/>
            <person name="Jeffery I.B."/>
            <person name="Cooney J.C."/>
            <person name="Kagawa T.F."/>
            <person name="Liu W."/>
            <person name="Song Y."/>
            <person name="Salvetti E."/>
            <person name="Wrobel A."/>
            <person name="Rasinkangas P."/>
            <person name="Parkhill J."/>
            <person name="Rea M.C."/>
            <person name="O'Sullivan O."/>
            <person name="Ritari J."/>
            <person name="Douillard F.P."/>
            <person name="Paul Ross R."/>
            <person name="Yang R."/>
            <person name="Briner A.E."/>
            <person name="Felis G.E."/>
            <person name="de Vos W.M."/>
            <person name="Barrangou R."/>
            <person name="Klaenhammer T.R."/>
            <person name="Caufield P.W."/>
            <person name="Cui Y."/>
            <person name="Zhang H."/>
            <person name="O'Toole P.W."/>
        </authorList>
    </citation>
    <scope>NUCLEOTIDE SEQUENCE [LARGE SCALE GENOMIC DNA]</scope>
    <source>
        <strain evidence="9 10">DSM 20452</strain>
    </source>
</reference>
<gene>
    <name evidence="9" type="ORF">FC48_GL000362</name>
</gene>
<evidence type="ECO:0000313" key="9">
    <source>
        <dbReference type="EMBL" id="KRM74451.1"/>
    </source>
</evidence>
<comment type="similarity">
    <text evidence="2">Belongs to the autoinducer-2 exporter (AI-2E) (TC 2.A.86) family.</text>
</comment>
<keyword evidence="4" id="KW-1003">Cell membrane</keyword>
<keyword evidence="3" id="KW-0813">Transport</keyword>
<feature type="transmembrane region" description="Helical" evidence="8">
    <location>
        <begin position="172"/>
        <end position="194"/>
    </location>
</feature>
<evidence type="ECO:0000313" key="10">
    <source>
        <dbReference type="Proteomes" id="UP000051612"/>
    </source>
</evidence>
<dbReference type="Proteomes" id="UP000051612">
    <property type="component" value="Unassembled WGS sequence"/>
</dbReference>
<feature type="transmembrane region" description="Helical" evidence="8">
    <location>
        <begin position="269"/>
        <end position="287"/>
    </location>
</feature>
<feature type="transmembrane region" description="Helical" evidence="8">
    <location>
        <begin position="239"/>
        <end position="263"/>
    </location>
</feature>
<accession>A0A0R2BFQ2</accession>
<feature type="transmembrane region" description="Helical" evidence="8">
    <location>
        <begin position="12"/>
        <end position="33"/>
    </location>
</feature>
<dbReference type="GO" id="GO:0005886">
    <property type="term" value="C:plasma membrane"/>
    <property type="evidence" value="ECO:0007669"/>
    <property type="project" value="UniProtKB-SubCell"/>
</dbReference>
<feature type="transmembrane region" description="Helical" evidence="8">
    <location>
        <begin position="79"/>
        <end position="100"/>
    </location>
</feature>
<feature type="transmembrane region" description="Helical" evidence="8">
    <location>
        <begin position="294"/>
        <end position="313"/>
    </location>
</feature>
<evidence type="ECO:0000256" key="4">
    <source>
        <dbReference type="ARBA" id="ARBA00022475"/>
    </source>
</evidence>
<dbReference type="RefSeq" id="WP_056959150.1">
    <property type="nucleotide sequence ID" value="NZ_AYYN01000095.1"/>
</dbReference>
<proteinExistence type="inferred from homology"/>
<evidence type="ECO:0000256" key="3">
    <source>
        <dbReference type="ARBA" id="ARBA00022448"/>
    </source>
</evidence>
<dbReference type="InterPro" id="IPR002549">
    <property type="entry name" value="AI-2E-like"/>
</dbReference>